<name>A0A2C9CHY3_KUEST</name>
<proteinExistence type="predicted"/>
<gene>
    <name evidence="1" type="ORF">KSMBR1_1868</name>
</gene>
<keyword evidence="2" id="KW-1185">Reference proteome</keyword>
<evidence type="ECO:0000313" key="2">
    <source>
        <dbReference type="Proteomes" id="UP000221734"/>
    </source>
</evidence>
<protein>
    <submittedName>
        <fullName evidence="1">Uncharacterized protein</fullName>
    </submittedName>
</protein>
<organism evidence="1 2">
    <name type="scientific">Kuenenia stuttgartiensis</name>
    <dbReference type="NCBI Taxonomy" id="174633"/>
    <lineage>
        <taxon>Bacteria</taxon>
        <taxon>Pseudomonadati</taxon>
        <taxon>Planctomycetota</taxon>
        <taxon>Candidatus Brocadiia</taxon>
        <taxon>Candidatus Brocadiales</taxon>
        <taxon>Candidatus Brocadiaceae</taxon>
        <taxon>Candidatus Kuenenia</taxon>
    </lineage>
</organism>
<reference evidence="2" key="1">
    <citation type="submission" date="2017-10" db="EMBL/GenBank/DDBJ databases">
        <authorList>
            <person name="Frank J."/>
        </authorList>
    </citation>
    <scope>NUCLEOTIDE SEQUENCE [LARGE SCALE GENOMIC DNA]</scope>
</reference>
<dbReference type="KEGG" id="kst:KSMBR1_1868"/>
<accession>A0A2C9CHY3</accession>
<dbReference type="Proteomes" id="UP000221734">
    <property type="component" value="Chromosome Kuenenia_stuttgartiensis_MBR1"/>
</dbReference>
<dbReference type="EMBL" id="LT934425">
    <property type="protein sequence ID" value="SOH04367.1"/>
    <property type="molecule type" value="Genomic_DNA"/>
</dbReference>
<evidence type="ECO:0000313" key="1">
    <source>
        <dbReference type="EMBL" id="SOH04367.1"/>
    </source>
</evidence>
<sequence length="116" mass="13338">MEAILDNDNLLRRVPFIDPNYVRDDGTLTSCAFQLKKGEYGLSVNVERLTSYEDSIQDIHRFRLYYLKAQQPRELGLECVHDPQPANYAHALIKGEITKKISRVLAKSAKRIAYPD</sequence>
<dbReference type="OrthoDB" id="884368at2"/>
<dbReference type="AlphaFoldDB" id="A0A2C9CHY3"/>
<dbReference type="RefSeq" id="WP_099325083.1">
    <property type="nucleotide sequence ID" value="NZ_LT934425.1"/>
</dbReference>